<dbReference type="EMBL" id="ML976614">
    <property type="protein sequence ID" value="KAF1849776.1"/>
    <property type="molecule type" value="Genomic_DNA"/>
</dbReference>
<dbReference type="GeneID" id="63849143"/>
<name>A0A9P4GRI2_9PLEO</name>
<evidence type="ECO:0000313" key="2">
    <source>
        <dbReference type="Proteomes" id="UP000800039"/>
    </source>
</evidence>
<protein>
    <submittedName>
        <fullName evidence="1">Uncharacterized protein</fullName>
    </submittedName>
</protein>
<dbReference type="AlphaFoldDB" id="A0A9P4GRI2"/>
<keyword evidence="2" id="KW-1185">Reference proteome</keyword>
<gene>
    <name evidence="1" type="ORF">K460DRAFT_3556</name>
</gene>
<dbReference type="RefSeq" id="XP_040792339.1">
    <property type="nucleotide sequence ID" value="XM_040931891.1"/>
</dbReference>
<proteinExistence type="predicted"/>
<sequence length="223" mass="24453">MLDWTGLDCMRRGSVVTWPAMPSSARALVRHTRHARHPRLGSVVWGYISVGSRRRGSFPCHCQGPSDCLPSGRSCSMSPLSRRWRSLFAGSPRQIQAANALPSSAALFCHAFELANAIMSMFKGTCFCLELSSWAEKAKNIGIPIDAARAAWVHCNGFVPPACTRLVYWPRQLPSVSPSVPGRGYVECKRRDICCICMVNAGTARNKEQDTAAATNSPTRRTV</sequence>
<comment type="caution">
    <text evidence="1">The sequence shown here is derived from an EMBL/GenBank/DDBJ whole genome shotgun (WGS) entry which is preliminary data.</text>
</comment>
<evidence type="ECO:0000313" key="1">
    <source>
        <dbReference type="EMBL" id="KAF1849776.1"/>
    </source>
</evidence>
<dbReference type="Proteomes" id="UP000800039">
    <property type="component" value="Unassembled WGS sequence"/>
</dbReference>
<accession>A0A9P4GRI2</accession>
<organism evidence="1 2">
    <name type="scientific">Cucurbitaria berberidis CBS 394.84</name>
    <dbReference type="NCBI Taxonomy" id="1168544"/>
    <lineage>
        <taxon>Eukaryota</taxon>
        <taxon>Fungi</taxon>
        <taxon>Dikarya</taxon>
        <taxon>Ascomycota</taxon>
        <taxon>Pezizomycotina</taxon>
        <taxon>Dothideomycetes</taxon>
        <taxon>Pleosporomycetidae</taxon>
        <taxon>Pleosporales</taxon>
        <taxon>Pleosporineae</taxon>
        <taxon>Cucurbitariaceae</taxon>
        <taxon>Cucurbitaria</taxon>
    </lineage>
</organism>
<reference evidence="1" key="1">
    <citation type="submission" date="2020-01" db="EMBL/GenBank/DDBJ databases">
        <authorList>
            <consortium name="DOE Joint Genome Institute"/>
            <person name="Haridas S."/>
            <person name="Albert R."/>
            <person name="Binder M."/>
            <person name="Bloem J."/>
            <person name="Labutti K."/>
            <person name="Salamov A."/>
            <person name="Andreopoulos B."/>
            <person name="Baker S.E."/>
            <person name="Barry K."/>
            <person name="Bills G."/>
            <person name="Bluhm B.H."/>
            <person name="Cannon C."/>
            <person name="Castanera R."/>
            <person name="Culley D.E."/>
            <person name="Daum C."/>
            <person name="Ezra D."/>
            <person name="Gonzalez J.B."/>
            <person name="Henrissat B."/>
            <person name="Kuo A."/>
            <person name="Liang C."/>
            <person name="Lipzen A."/>
            <person name="Lutzoni F."/>
            <person name="Magnuson J."/>
            <person name="Mondo S."/>
            <person name="Nolan M."/>
            <person name="Ohm R."/>
            <person name="Pangilinan J."/>
            <person name="Park H.-J."/>
            <person name="Ramirez L."/>
            <person name="Alfaro M."/>
            <person name="Sun H."/>
            <person name="Tritt A."/>
            <person name="Yoshinaga Y."/>
            <person name="Zwiers L.-H."/>
            <person name="Turgeon B.G."/>
            <person name="Goodwin S.B."/>
            <person name="Spatafora J.W."/>
            <person name="Crous P.W."/>
            <person name="Grigoriev I.V."/>
        </authorList>
    </citation>
    <scope>NUCLEOTIDE SEQUENCE</scope>
    <source>
        <strain evidence="1">CBS 394.84</strain>
    </source>
</reference>